<protein>
    <recommendedName>
        <fullName evidence="12">N-terminal E2 ubiquitin-conjugating enzyme</fullName>
        <ecNumber evidence="4">2.3.2.23</ecNumber>
        <ecNumber evidence="11">2.3.2.25</ecNumber>
    </recommendedName>
</protein>
<keyword evidence="9" id="KW-0560">Oxidoreductase</keyword>
<dbReference type="Gene3D" id="3.10.110.10">
    <property type="entry name" value="Ubiquitin Conjugating Enzyme"/>
    <property type="match status" value="1"/>
</dbReference>
<evidence type="ECO:0000256" key="3">
    <source>
        <dbReference type="ARBA" id="ARBA00006730"/>
    </source>
</evidence>
<organism evidence="14 15">
    <name type="scientific">Caenorhabditis tropicalis</name>
    <dbReference type="NCBI Taxonomy" id="1561998"/>
    <lineage>
        <taxon>Eukaryota</taxon>
        <taxon>Metazoa</taxon>
        <taxon>Ecdysozoa</taxon>
        <taxon>Nematoda</taxon>
        <taxon>Chromadorea</taxon>
        <taxon>Rhabditida</taxon>
        <taxon>Rhabditina</taxon>
        <taxon>Rhabditomorpha</taxon>
        <taxon>Rhabditoidea</taxon>
        <taxon>Rhabditidae</taxon>
        <taxon>Peloderinae</taxon>
        <taxon>Caenorhabditis</taxon>
    </lineage>
</organism>
<evidence type="ECO:0000256" key="8">
    <source>
        <dbReference type="ARBA" id="ARBA00022827"/>
    </source>
</evidence>
<dbReference type="eggNOG" id="KOG0427">
    <property type="taxonomic scope" value="Eukaryota"/>
</dbReference>
<evidence type="ECO:0000256" key="12">
    <source>
        <dbReference type="ARBA" id="ARBA00042168"/>
    </source>
</evidence>
<comment type="catalytic activity">
    <reaction evidence="1">
        <text>S-ubiquitinyl-[E1 ubiquitin-activating enzyme]-L-cysteine + [E2 ubiquitin-conjugating enzyme]-L-cysteine = [E1 ubiquitin-activating enzyme]-L-cysteine + S-ubiquitinyl-[E2 ubiquitin-conjugating enzyme]-L-cysteine.</text>
        <dbReference type="EC" id="2.3.2.23"/>
    </reaction>
</comment>
<dbReference type="InterPro" id="IPR006181">
    <property type="entry name" value="D-amino_acid_oxidase_CS"/>
</dbReference>
<evidence type="ECO:0000313" key="15">
    <source>
        <dbReference type="WBParaSite" id="Csp11.Scaffold572.g4307.t2"/>
    </source>
</evidence>
<dbReference type="EC" id="2.3.2.23" evidence="4"/>
<evidence type="ECO:0000256" key="4">
    <source>
        <dbReference type="ARBA" id="ARBA00012486"/>
    </source>
</evidence>
<evidence type="ECO:0000256" key="10">
    <source>
        <dbReference type="ARBA" id="ARBA00035805"/>
    </source>
</evidence>
<dbReference type="CDD" id="cd23808">
    <property type="entry name" value="UBCc_UBE2W"/>
    <property type="match status" value="1"/>
</dbReference>
<evidence type="ECO:0000259" key="13">
    <source>
        <dbReference type="PROSITE" id="PS50127"/>
    </source>
</evidence>
<dbReference type="STRING" id="1561998.A0A1I7TBG5"/>
<sequence>MSDAATRRLMKELAQLKTENPDGLLIDNTITSHDMKQWKIGVVGAEGTLYAGEVFTLQFTFGPQYPFNSPEVMFVGDTIPAHPHIYSNGHICLSILSDDWTPALSVQSVCLSILSMLSSSKEKKHPIDDAIYVRTCNKNPSKTRWWFHVNGLRVAVIGEGVIGLSTATAILDLAEKENITAPRLGNQQKYGYDTFEKLATLWREYGGLSGVQLVSGHILSDSKAKLDSQRVAYGSLVYNYRDLTEPELFGPTSLFDLPRNTTTHGIHYTAYTSEGLRFCPFLKKELMAKGVRFTQRKIQSLEELGAEFDVVVNAAGLFGGVLAGDDAGNMTPIRGVLIRVDAPWHKHFLYRDFSTITIPVIDSVYMGTVKQEGAYGPSNVTFDDIQDITSRYVELQPSFKRVHMLSSFVGYRPGRKQVRVEKQIREAHGTKKFTVVHNYGHGGNGFTLGYGSAVHAARLVLDLPLTEYEGIIPEPLSMNSTVADWVRVLDD</sequence>
<comment type="cofactor">
    <cofactor evidence="2">
        <name>FAD</name>
        <dbReference type="ChEBI" id="CHEBI:57692"/>
    </cofactor>
</comment>
<dbReference type="GO" id="GO:0071949">
    <property type="term" value="F:FAD binding"/>
    <property type="evidence" value="ECO:0007669"/>
    <property type="project" value="InterPro"/>
</dbReference>
<dbReference type="GO" id="GO:0019478">
    <property type="term" value="P:D-amino acid catabolic process"/>
    <property type="evidence" value="ECO:0007669"/>
    <property type="project" value="TreeGrafter"/>
</dbReference>
<keyword evidence="5" id="KW-0285">Flavoprotein</keyword>
<evidence type="ECO:0000313" key="14">
    <source>
        <dbReference type="Proteomes" id="UP000095282"/>
    </source>
</evidence>
<dbReference type="PROSITE" id="PS50127">
    <property type="entry name" value="UBC_2"/>
    <property type="match status" value="1"/>
</dbReference>
<dbReference type="InterPro" id="IPR023209">
    <property type="entry name" value="DAO"/>
</dbReference>
<dbReference type="GO" id="GO:0005737">
    <property type="term" value="C:cytoplasm"/>
    <property type="evidence" value="ECO:0007669"/>
    <property type="project" value="TreeGrafter"/>
</dbReference>
<comment type="catalytic activity">
    <reaction evidence="10">
        <text>S-ubiquitinyl-[E1 ubiquitin-activating enzyme]-L-cysteine + [acceptor protein]-N-terminal-amino acid = [E1 ubiquitin-activating enzyme]-L-cysteine + N-terminal-ubiquitinyl-[acceptor protein].</text>
        <dbReference type="EC" id="2.3.2.25"/>
    </reaction>
</comment>
<dbReference type="AlphaFoldDB" id="A0A1I7TBG5"/>
<dbReference type="EC" id="2.3.2.25" evidence="11"/>
<accession>A0A1I7TBG5</accession>
<dbReference type="GO" id="GO:0061631">
    <property type="term" value="F:ubiquitin conjugating enzyme activity"/>
    <property type="evidence" value="ECO:0007669"/>
    <property type="project" value="UniProtKB-EC"/>
</dbReference>
<evidence type="ECO:0000256" key="11">
    <source>
        <dbReference type="ARBA" id="ARBA00039075"/>
    </source>
</evidence>
<dbReference type="PANTHER" id="PTHR11530">
    <property type="entry name" value="D-AMINO ACID OXIDASE"/>
    <property type="match status" value="1"/>
</dbReference>
<dbReference type="WBParaSite" id="Csp11.Scaffold572.g4307.t2">
    <property type="protein sequence ID" value="Csp11.Scaffold572.g4307.t2"/>
    <property type="gene ID" value="Csp11.Scaffold572.g4307"/>
</dbReference>
<dbReference type="GO" id="GO:0003884">
    <property type="term" value="F:D-amino-acid oxidase activity"/>
    <property type="evidence" value="ECO:0007669"/>
    <property type="project" value="InterPro"/>
</dbReference>
<evidence type="ECO:0000256" key="2">
    <source>
        <dbReference type="ARBA" id="ARBA00001974"/>
    </source>
</evidence>
<evidence type="ECO:0000256" key="1">
    <source>
        <dbReference type="ARBA" id="ARBA00000485"/>
    </source>
</evidence>
<dbReference type="Pfam" id="PF00179">
    <property type="entry name" value="UQ_con"/>
    <property type="match status" value="1"/>
</dbReference>
<proteinExistence type="inferred from homology"/>
<dbReference type="SUPFAM" id="SSF51971">
    <property type="entry name" value="Nucleotide-binding domain"/>
    <property type="match status" value="1"/>
</dbReference>
<dbReference type="SUPFAM" id="SSF54495">
    <property type="entry name" value="UBC-like"/>
    <property type="match status" value="1"/>
</dbReference>
<keyword evidence="8" id="KW-0274">FAD</keyword>
<evidence type="ECO:0000256" key="7">
    <source>
        <dbReference type="ARBA" id="ARBA00022786"/>
    </source>
</evidence>
<dbReference type="InterPro" id="IPR006076">
    <property type="entry name" value="FAD-dep_OxRdtase"/>
</dbReference>
<dbReference type="FunFam" id="3.10.110.10:FF:000022">
    <property type="entry name" value="Ubiquitin-conjugating enzyme E2 W"/>
    <property type="match status" value="1"/>
</dbReference>
<comment type="similarity">
    <text evidence="3">Belongs to the DAMOX/DASOX family.</text>
</comment>
<evidence type="ECO:0000256" key="5">
    <source>
        <dbReference type="ARBA" id="ARBA00022630"/>
    </source>
</evidence>
<dbReference type="SUPFAM" id="SSF54373">
    <property type="entry name" value="FAD-linked reductases, C-terminal domain"/>
    <property type="match status" value="1"/>
</dbReference>
<evidence type="ECO:0000256" key="6">
    <source>
        <dbReference type="ARBA" id="ARBA00022679"/>
    </source>
</evidence>
<keyword evidence="14" id="KW-1185">Reference proteome</keyword>
<name>A0A1I7TBG5_9PELO</name>
<feature type="domain" description="UBC core" evidence="13">
    <location>
        <begin position="4"/>
        <end position="156"/>
    </location>
</feature>
<dbReference type="SMART" id="SM00212">
    <property type="entry name" value="UBCc"/>
    <property type="match status" value="1"/>
</dbReference>
<keyword evidence="6" id="KW-0808">Transferase</keyword>
<dbReference type="PANTHER" id="PTHR11530:SF6">
    <property type="entry name" value="D-ASPARTATE OXIDASE 3"/>
    <property type="match status" value="1"/>
</dbReference>
<dbReference type="InterPro" id="IPR016135">
    <property type="entry name" value="UBQ-conjugating_enzyme/RWD"/>
</dbReference>
<reference evidence="15" key="1">
    <citation type="submission" date="2016-11" db="UniProtKB">
        <authorList>
            <consortium name="WormBaseParasite"/>
        </authorList>
    </citation>
    <scope>IDENTIFICATION</scope>
</reference>
<dbReference type="Proteomes" id="UP000095282">
    <property type="component" value="Unplaced"/>
</dbReference>
<dbReference type="Pfam" id="PF01266">
    <property type="entry name" value="DAO"/>
    <property type="match status" value="1"/>
</dbReference>
<dbReference type="GO" id="GO:0016567">
    <property type="term" value="P:protein ubiquitination"/>
    <property type="evidence" value="ECO:0007669"/>
    <property type="project" value="UniProtKB-ARBA"/>
</dbReference>
<dbReference type="Gene3D" id="3.40.50.720">
    <property type="entry name" value="NAD(P)-binding Rossmann-like Domain"/>
    <property type="match status" value="1"/>
</dbReference>
<keyword evidence="7" id="KW-0833">Ubl conjugation pathway</keyword>
<dbReference type="PROSITE" id="PS00677">
    <property type="entry name" value="DAO"/>
    <property type="match status" value="1"/>
</dbReference>
<dbReference type="Gene3D" id="3.30.9.10">
    <property type="entry name" value="D-Amino Acid Oxidase, subunit A, domain 2"/>
    <property type="match status" value="1"/>
</dbReference>
<evidence type="ECO:0000256" key="9">
    <source>
        <dbReference type="ARBA" id="ARBA00023002"/>
    </source>
</evidence>
<dbReference type="InterPro" id="IPR000608">
    <property type="entry name" value="UBC"/>
</dbReference>
<dbReference type="eggNOG" id="KOG3923">
    <property type="taxonomic scope" value="Eukaryota"/>
</dbReference>